<evidence type="ECO:0000313" key="8">
    <source>
        <dbReference type="Proteomes" id="UP000278143"/>
    </source>
</evidence>
<feature type="coiled-coil region" evidence="6">
    <location>
        <begin position="40"/>
        <end position="67"/>
    </location>
</feature>
<evidence type="ECO:0000256" key="1">
    <source>
        <dbReference type="ARBA" id="ARBA00006138"/>
    </source>
</evidence>
<name>A0A4P9YX73_9FUNG</name>
<dbReference type="PANTHER" id="PTHR10137:SF0">
    <property type="entry name" value="V-TYPE PROTON ATPASE SUBUNIT C"/>
    <property type="match status" value="1"/>
</dbReference>
<dbReference type="InterPro" id="IPR036132">
    <property type="entry name" value="Vac_ATP_synth_c_sf"/>
</dbReference>
<dbReference type="InterPro" id="IPR004907">
    <property type="entry name" value="ATPase_V1-cplx_csu"/>
</dbReference>
<gene>
    <name evidence="7" type="ORF">SYNPS1DRAFT_23781</name>
</gene>
<dbReference type="Gene3D" id="3.30.70.100">
    <property type="match status" value="1"/>
</dbReference>
<dbReference type="GO" id="GO:0000221">
    <property type="term" value="C:vacuolar proton-transporting V-type ATPase, V1 domain"/>
    <property type="evidence" value="ECO:0007669"/>
    <property type="project" value="TreeGrafter"/>
</dbReference>
<sequence>MRRLIKEDAEYGLYSVALLKKAVTEFSNKCREEKFITREFQFDETQLQRDRQELAELEATKRALHDSLLEWCTINFGEVFASWMHIKFIRTYVESVLRYGLACDYMAGVIKPNPKFLDKLEKTLDGLYGHLEGRYREAGENATAGDDLEEMQHLSLYDKNYRPYVCYTVDWYAADAQGQY</sequence>
<dbReference type="SUPFAM" id="SSF118203">
    <property type="entry name" value="Vacuolar ATP synthase subunit C"/>
    <property type="match status" value="1"/>
</dbReference>
<evidence type="ECO:0000256" key="2">
    <source>
        <dbReference type="ARBA" id="ARBA00022448"/>
    </source>
</evidence>
<dbReference type="Pfam" id="PF03223">
    <property type="entry name" value="V-ATPase_C"/>
    <property type="match status" value="1"/>
</dbReference>
<evidence type="ECO:0000256" key="6">
    <source>
        <dbReference type="SAM" id="Coils"/>
    </source>
</evidence>
<dbReference type="PANTHER" id="PTHR10137">
    <property type="entry name" value="V-TYPE PROTON ATPASE SUBUNIT C"/>
    <property type="match status" value="1"/>
</dbReference>
<comment type="function">
    <text evidence="5">Subunit of the V1 complex of vacuolar(H+)-ATPase (V-ATPase), a multisubunit enzyme composed of a peripheral complex (V1) that hydrolyzes ATP and a membrane integral complex (V0) that translocates protons. V-ATPase is responsible for acidifying and maintaining the pH of intracellular compartments and in some cell types, is targeted to the plasma membrane, where it is responsible for acidifying the extracellular environment. Subunit C is necessary for the assembly of the catalytic sector of the enzyme and is likely to have a specific function in its catalytic activity.</text>
</comment>
<evidence type="ECO:0000313" key="7">
    <source>
        <dbReference type="EMBL" id="RKP24122.1"/>
    </source>
</evidence>
<dbReference type="EMBL" id="KZ990434">
    <property type="protein sequence ID" value="RKP24122.1"/>
    <property type="molecule type" value="Genomic_DNA"/>
</dbReference>
<dbReference type="Gene3D" id="3.30.70.1180">
    <property type="entry name" value="Vacuolar atp synthase subunit c, domain 1"/>
    <property type="match status" value="1"/>
</dbReference>
<reference evidence="8" key="1">
    <citation type="journal article" date="2018" name="Nat. Microbiol.">
        <title>Leveraging single-cell genomics to expand the fungal tree of life.</title>
        <authorList>
            <person name="Ahrendt S.R."/>
            <person name="Quandt C.A."/>
            <person name="Ciobanu D."/>
            <person name="Clum A."/>
            <person name="Salamov A."/>
            <person name="Andreopoulos B."/>
            <person name="Cheng J.F."/>
            <person name="Woyke T."/>
            <person name="Pelin A."/>
            <person name="Henrissat B."/>
            <person name="Reynolds N.K."/>
            <person name="Benny G.L."/>
            <person name="Smith M.E."/>
            <person name="James T.Y."/>
            <person name="Grigoriev I.V."/>
        </authorList>
    </citation>
    <scope>NUCLEOTIDE SEQUENCE [LARGE SCALE GENOMIC DNA]</scope>
    <source>
        <strain evidence="8">Benny S71-1</strain>
    </source>
</reference>
<protein>
    <recommendedName>
        <fullName evidence="5">V-type proton ATPase subunit C</fullName>
    </recommendedName>
</protein>
<dbReference type="OrthoDB" id="6605928at2759"/>
<dbReference type="GO" id="GO:0046961">
    <property type="term" value="F:proton-transporting ATPase activity, rotational mechanism"/>
    <property type="evidence" value="ECO:0007669"/>
    <property type="project" value="InterPro"/>
</dbReference>
<dbReference type="Proteomes" id="UP000278143">
    <property type="component" value="Unassembled WGS sequence"/>
</dbReference>
<evidence type="ECO:0000256" key="4">
    <source>
        <dbReference type="ARBA" id="ARBA00023065"/>
    </source>
</evidence>
<dbReference type="CDD" id="cd14785">
    <property type="entry name" value="V-ATPase_C"/>
    <property type="match status" value="1"/>
</dbReference>
<comment type="similarity">
    <text evidence="1 5">Belongs to the V-ATPase C subunit family.</text>
</comment>
<keyword evidence="6" id="KW-0175">Coiled coil</keyword>
<evidence type="ECO:0000256" key="5">
    <source>
        <dbReference type="RuleBase" id="RU364010"/>
    </source>
</evidence>
<accession>A0A4P9YX73</accession>
<keyword evidence="4 5" id="KW-0406">Ion transport</keyword>
<keyword evidence="3 5" id="KW-0375">Hydrogen ion transport</keyword>
<keyword evidence="2 5" id="KW-0813">Transport</keyword>
<dbReference type="AlphaFoldDB" id="A0A4P9YX73"/>
<keyword evidence="8" id="KW-1185">Reference proteome</keyword>
<evidence type="ECO:0000256" key="3">
    <source>
        <dbReference type="ARBA" id="ARBA00022781"/>
    </source>
</evidence>
<organism evidence="7 8">
    <name type="scientific">Syncephalis pseudoplumigaleata</name>
    <dbReference type="NCBI Taxonomy" id="1712513"/>
    <lineage>
        <taxon>Eukaryota</taxon>
        <taxon>Fungi</taxon>
        <taxon>Fungi incertae sedis</taxon>
        <taxon>Zoopagomycota</taxon>
        <taxon>Zoopagomycotina</taxon>
        <taxon>Zoopagomycetes</taxon>
        <taxon>Zoopagales</taxon>
        <taxon>Piptocephalidaceae</taxon>
        <taxon>Syncephalis</taxon>
    </lineage>
</organism>
<proteinExistence type="inferred from homology"/>
<comment type="subunit">
    <text evidence="5">V-ATPase is a heteromultimeric enzyme composed of a peripheral catalytic V1 complex (components A to H) attached to an integral membrane V0 proton pore complex.</text>
</comment>